<dbReference type="PANTHER" id="PTHR48105">
    <property type="entry name" value="THIOREDOXIN REDUCTASE 1-RELATED-RELATED"/>
    <property type="match status" value="1"/>
</dbReference>
<dbReference type="KEGG" id="apel:CA267_012155"/>
<dbReference type="AlphaFoldDB" id="A0A6M4MFP0"/>
<dbReference type="GO" id="GO:0016491">
    <property type="term" value="F:oxidoreductase activity"/>
    <property type="evidence" value="ECO:0007669"/>
    <property type="project" value="UniProtKB-KW"/>
</dbReference>
<keyword evidence="1" id="KW-0285">Flavoprotein</keyword>
<evidence type="ECO:0000313" key="4">
    <source>
        <dbReference type="EMBL" id="QJR81480.1"/>
    </source>
</evidence>
<evidence type="ECO:0000313" key="5">
    <source>
        <dbReference type="Proteomes" id="UP000219285"/>
    </source>
</evidence>
<evidence type="ECO:0000256" key="1">
    <source>
        <dbReference type="ARBA" id="ARBA00022630"/>
    </source>
</evidence>
<dbReference type="Gene3D" id="3.50.50.60">
    <property type="entry name" value="FAD/NAD(P)-binding domain"/>
    <property type="match status" value="2"/>
</dbReference>
<dbReference type="OrthoDB" id="9786503at2"/>
<dbReference type="EMBL" id="CP052766">
    <property type="protein sequence ID" value="QJR81480.1"/>
    <property type="molecule type" value="Genomic_DNA"/>
</dbReference>
<reference evidence="5" key="1">
    <citation type="submission" date="2014-12" db="EMBL/GenBank/DDBJ databases">
        <title>Complete genome sequence of a multi-drug resistant Klebsiella pneumoniae.</title>
        <authorList>
            <person name="Hua X."/>
            <person name="Chen Q."/>
            <person name="Li X."/>
            <person name="Feng Y."/>
            <person name="Ruan Z."/>
            <person name="Yu Y."/>
        </authorList>
    </citation>
    <scope>NUCLEOTIDE SEQUENCE [LARGE SCALE GENOMIC DNA]</scope>
    <source>
        <strain evidence="5">5.12</strain>
    </source>
</reference>
<dbReference type="PRINTS" id="PR00368">
    <property type="entry name" value="FADPNR"/>
</dbReference>
<dbReference type="InterPro" id="IPR036188">
    <property type="entry name" value="FAD/NAD-bd_sf"/>
</dbReference>
<evidence type="ECO:0000256" key="2">
    <source>
        <dbReference type="ARBA" id="ARBA00023002"/>
    </source>
</evidence>
<dbReference type="InterPro" id="IPR050097">
    <property type="entry name" value="Ferredoxin-NADP_redctase_2"/>
</dbReference>
<protein>
    <submittedName>
        <fullName evidence="4">NAD(P)/FAD-dependent oxidoreductase</fullName>
    </submittedName>
</protein>
<feature type="domain" description="FAD/NAD(P)-binding" evidence="3">
    <location>
        <begin position="9"/>
        <end position="284"/>
    </location>
</feature>
<name>A0A6M4MFP0_9ALTE</name>
<dbReference type="Proteomes" id="UP000219285">
    <property type="component" value="Chromosome"/>
</dbReference>
<reference evidence="4 5" key="2">
    <citation type="submission" date="2020-04" db="EMBL/GenBank/DDBJ databases">
        <title>Complete genome sequence of Alteromonas pelagimontana 5.12T.</title>
        <authorList>
            <person name="Sinha R.K."/>
            <person name="Krishnan K.P."/>
            <person name="Kurian J.P."/>
        </authorList>
    </citation>
    <scope>NUCLEOTIDE SEQUENCE [LARGE SCALE GENOMIC DNA]</scope>
    <source>
        <strain evidence="4 5">5.12</strain>
    </source>
</reference>
<dbReference type="InterPro" id="IPR023753">
    <property type="entry name" value="FAD/NAD-binding_dom"/>
</dbReference>
<organism evidence="4 5">
    <name type="scientific">Alteromonas pelagimontana</name>
    <dbReference type="NCBI Taxonomy" id="1858656"/>
    <lineage>
        <taxon>Bacteria</taxon>
        <taxon>Pseudomonadati</taxon>
        <taxon>Pseudomonadota</taxon>
        <taxon>Gammaproteobacteria</taxon>
        <taxon>Alteromonadales</taxon>
        <taxon>Alteromonadaceae</taxon>
        <taxon>Alteromonas/Salinimonas group</taxon>
        <taxon>Alteromonas</taxon>
    </lineage>
</organism>
<dbReference type="Pfam" id="PF07992">
    <property type="entry name" value="Pyr_redox_2"/>
    <property type="match status" value="1"/>
</dbReference>
<evidence type="ECO:0000259" key="3">
    <source>
        <dbReference type="Pfam" id="PF07992"/>
    </source>
</evidence>
<dbReference type="PRINTS" id="PR00469">
    <property type="entry name" value="PNDRDTASEII"/>
</dbReference>
<keyword evidence="2" id="KW-0560">Oxidoreductase</keyword>
<sequence length="301" mass="32608">MQNPEFKCCIIIGAGPAGMTAALYLNRFYREITVLDAGCSRARWIPKTHNCPGFPDGLSGDELLERMRLQAENYGTRVIPETASQIQRVEGGFSVSDTRGGQYLGRTVLLATGAEDILPPDPWVAKAVGCGALRLCAICDGFEASDDNIAVYGPLRSVFDHARFMRTYSASVTLVQSDTEQVDAQLCQSAEKWGITLMKKPRNLLFDGSRCGFIDESGTRRDFDTIYVMLGSRSQAALAIELGAHVDKEKKLVVNTDQMTSIDGLFAIGDVVSALSQLSVAAGHAAVAATAIHNMLPRNLR</sequence>
<dbReference type="RefSeq" id="WP_075607224.1">
    <property type="nucleotide sequence ID" value="NZ_CP052766.1"/>
</dbReference>
<gene>
    <name evidence="4" type="ORF">CA267_012155</name>
</gene>
<accession>A0A6M4MFP0</accession>
<dbReference type="SUPFAM" id="SSF51905">
    <property type="entry name" value="FAD/NAD(P)-binding domain"/>
    <property type="match status" value="1"/>
</dbReference>
<keyword evidence="5" id="KW-1185">Reference proteome</keyword>
<proteinExistence type="predicted"/>